<sequence length="257" mass="28121">MSNESRAPDRRTKRSTDLEANTLRVEELITRYRMVEPVTAAGPGAAPTMEDVARHAVKVIEGADSASITTLRAGRFSTPAATDDATREADYLQYRLGSGPCVDAVLDATVYHPADLLHDDRWPEFGRLVAEEFGFRSMLSFRLLTDLDDDSIAGLNVYARAPRAFDEHDVLTGLLLAAHAAGAVTAATSRERVVNLERALQSNRDIGTAMGIIMGLHKVTRERAFDLLHAASQNHNRKLRDVAADVIETGTLWIDPA</sequence>
<accession>W9G9S7</accession>
<dbReference type="SUPFAM" id="SSF55781">
    <property type="entry name" value="GAF domain-like"/>
    <property type="match status" value="1"/>
</dbReference>
<feature type="domain" description="ANTAR" evidence="3">
    <location>
        <begin position="186"/>
        <end position="247"/>
    </location>
</feature>
<keyword evidence="1" id="KW-0805">Transcription regulation</keyword>
<organism evidence="4 5">
    <name type="scientific">Intrasporangium oryzae NRRL B-24470</name>
    <dbReference type="NCBI Taxonomy" id="1386089"/>
    <lineage>
        <taxon>Bacteria</taxon>
        <taxon>Bacillati</taxon>
        <taxon>Actinomycetota</taxon>
        <taxon>Actinomycetes</taxon>
        <taxon>Micrococcales</taxon>
        <taxon>Intrasporangiaceae</taxon>
        <taxon>Intrasporangium</taxon>
    </lineage>
</organism>
<protein>
    <submittedName>
        <fullName evidence="4">Antitermination regulator</fullName>
    </submittedName>
</protein>
<dbReference type="Gene3D" id="3.30.450.40">
    <property type="match status" value="1"/>
</dbReference>
<dbReference type="InterPro" id="IPR012074">
    <property type="entry name" value="GAF_ANTAR"/>
</dbReference>
<dbReference type="eggNOG" id="COG2203">
    <property type="taxonomic scope" value="Bacteria"/>
</dbReference>
<dbReference type="Proteomes" id="UP000019489">
    <property type="component" value="Unassembled WGS sequence"/>
</dbReference>
<evidence type="ECO:0000313" key="5">
    <source>
        <dbReference type="Proteomes" id="UP000019489"/>
    </source>
</evidence>
<dbReference type="SMART" id="SM01012">
    <property type="entry name" value="ANTAR"/>
    <property type="match status" value="1"/>
</dbReference>
<keyword evidence="2" id="KW-0804">Transcription</keyword>
<dbReference type="Pfam" id="PF13185">
    <property type="entry name" value="GAF_2"/>
    <property type="match status" value="1"/>
</dbReference>
<dbReference type="InterPro" id="IPR036388">
    <property type="entry name" value="WH-like_DNA-bd_sf"/>
</dbReference>
<comment type="caution">
    <text evidence="4">The sequence shown here is derived from an EMBL/GenBank/DDBJ whole genome shotgun (WGS) entry which is preliminary data.</text>
</comment>
<dbReference type="PROSITE" id="PS50921">
    <property type="entry name" value="ANTAR"/>
    <property type="match status" value="1"/>
</dbReference>
<dbReference type="InterPro" id="IPR005561">
    <property type="entry name" value="ANTAR"/>
</dbReference>
<keyword evidence="5" id="KW-1185">Reference proteome</keyword>
<evidence type="ECO:0000256" key="2">
    <source>
        <dbReference type="ARBA" id="ARBA00023163"/>
    </source>
</evidence>
<dbReference type="STRING" id="1386089.N865_14295"/>
<dbReference type="EMBL" id="AWSA01000038">
    <property type="protein sequence ID" value="EWT00609.1"/>
    <property type="molecule type" value="Genomic_DNA"/>
</dbReference>
<dbReference type="AlphaFoldDB" id="W9G9S7"/>
<proteinExistence type="predicted"/>
<reference evidence="4 5" key="1">
    <citation type="submission" date="2013-08" db="EMBL/GenBank/DDBJ databases">
        <title>Intrasporangium oryzae NRRL B-24470.</title>
        <authorList>
            <person name="Liu H."/>
            <person name="Wang G."/>
        </authorList>
    </citation>
    <scope>NUCLEOTIDE SEQUENCE [LARGE SCALE GENOMIC DNA]</scope>
    <source>
        <strain evidence="4 5">NRRL B-24470</strain>
    </source>
</reference>
<dbReference type="PIRSF" id="PIRSF036625">
    <property type="entry name" value="GAF_ANTAR"/>
    <property type="match status" value="1"/>
</dbReference>
<dbReference type="RefSeq" id="WP_051510720.1">
    <property type="nucleotide sequence ID" value="NZ_AWSA01000038.1"/>
</dbReference>
<dbReference type="Gene3D" id="1.10.10.10">
    <property type="entry name" value="Winged helix-like DNA-binding domain superfamily/Winged helix DNA-binding domain"/>
    <property type="match status" value="1"/>
</dbReference>
<evidence type="ECO:0000313" key="4">
    <source>
        <dbReference type="EMBL" id="EWT00609.1"/>
    </source>
</evidence>
<evidence type="ECO:0000256" key="1">
    <source>
        <dbReference type="ARBA" id="ARBA00023015"/>
    </source>
</evidence>
<name>W9G9S7_9MICO</name>
<dbReference type="Pfam" id="PF03861">
    <property type="entry name" value="ANTAR"/>
    <property type="match status" value="1"/>
</dbReference>
<gene>
    <name evidence="4" type="ORF">N865_14295</name>
</gene>
<dbReference type="GO" id="GO:0003723">
    <property type="term" value="F:RNA binding"/>
    <property type="evidence" value="ECO:0007669"/>
    <property type="project" value="InterPro"/>
</dbReference>
<dbReference type="InterPro" id="IPR029016">
    <property type="entry name" value="GAF-like_dom_sf"/>
</dbReference>
<evidence type="ECO:0000259" key="3">
    <source>
        <dbReference type="PROSITE" id="PS50921"/>
    </source>
</evidence>
<dbReference type="InterPro" id="IPR003018">
    <property type="entry name" value="GAF"/>
</dbReference>